<dbReference type="EMBL" id="QJJX01000022">
    <property type="protein sequence ID" value="PXX21216.1"/>
    <property type="molecule type" value="Genomic_DNA"/>
</dbReference>
<accession>A0A318HVZ3</accession>
<dbReference type="InterPro" id="IPR036527">
    <property type="entry name" value="SCP2_sterol-bd_dom_sf"/>
</dbReference>
<dbReference type="Pfam" id="PF09924">
    <property type="entry name" value="LPG_synthase_C"/>
    <property type="match status" value="1"/>
</dbReference>
<dbReference type="CDD" id="cd04301">
    <property type="entry name" value="NAT_SF"/>
    <property type="match status" value="1"/>
</dbReference>
<protein>
    <recommendedName>
        <fullName evidence="1">N-acetyltransferase domain-containing protein</fullName>
    </recommendedName>
</protein>
<organism evidence="2 3">
    <name type="scientific">Hoylesella shahii DSM 15611 = JCM 12083</name>
    <dbReference type="NCBI Taxonomy" id="1122991"/>
    <lineage>
        <taxon>Bacteria</taxon>
        <taxon>Pseudomonadati</taxon>
        <taxon>Bacteroidota</taxon>
        <taxon>Bacteroidia</taxon>
        <taxon>Bacteroidales</taxon>
        <taxon>Prevotellaceae</taxon>
        <taxon>Hoylesella</taxon>
    </lineage>
</organism>
<dbReference type="Proteomes" id="UP000248314">
    <property type="component" value="Unassembled WGS sequence"/>
</dbReference>
<dbReference type="InterPro" id="IPR016181">
    <property type="entry name" value="Acyl_CoA_acyltransferase"/>
</dbReference>
<gene>
    <name evidence="2" type="ORF">EJ73_01858</name>
</gene>
<dbReference type="GO" id="GO:0016747">
    <property type="term" value="F:acyltransferase activity, transferring groups other than amino-acyl groups"/>
    <property type="evidence" value="ECO:0007669"/>
    <property type="project" value="InterPro"/>
</dbReference>
<dbReference type="InterPro" id="IPR024320">
    <property type="entry name" value="LPG_synthase_C"/>
</dbReference>
<sequence length="610" mass="71353">MSRKTISIDCPKQIQHQQPTSVMIKFKDLATADKQLIQSYTLWGERQNCDLSFANLISWRFLYNTQFAIVDDYLVFRFHYNRHLAYMMPVAKPQLQEDGTYKVKPCDECSINVIKAIRDDSIAMGHPFLLMGVCNYMRDLIELRFPNTFEIKPNRDFADYIYTREKLINLSGKKLQSKRNHINKFKNLYPNYVYKELTPDLIPQCLALEKQWRNVSKDDNDEDDLDEGLSEELRSMTRAFNRWDRLGLVGGTIWVNNNLVAFTFGCPINQNTFDVCVEKADVNYEGAFTIINQEFVKHLPEQYYYINREEDMGDEGLRRAKESYKPDILLEKNSVMEQHPLALFEDVNRIKEETKSLWKLVFEDTDEFVNLYFTRVFKPKFNIVCQIDNHVVAALQTLPYNLLYHGTEVKTAYISGVSTHPDYRQQGVADNLMRQAHFDLYYKDTVFASLIPAEEWLFDWYAKCGYAQQITCTPPPEGIESMNFATFDRWQRAKSCIVLHDADAFDVAKEDIRLMGDKYQRPENNVRGMIRVVNAKRALKLYLQQHPETNTVIRVEDDHDIPMNNAYYILANGKVKKTDEPDANATRLRIEQLADFIFGNEQAEMTLMLN</sequence>
<evidence type="ECO:0000313" key="2">
    <source>
        <dbReference type="EMBL" id="PXX21216.1"/>
    </source>
</evidence>
<reference evidence="2 3" key="1">
    <citation type="submission" date="2018-05" db="EMBL/GenBank/DDBJ databases">
        <title>Genomic Encyclopedia of Type Strains, Phase I: the one thousand microbial genomes (KMG-I) project.</title>
        <authorList>
            <person name="Kyrpides N."/>
        </authorList>
    </citation>
    <scope>NUCLEOTIDE SEQUENCE [LARGE SCALE GENOMIC DNA]</scope>
    <source>
        <strain evidence="2 3">DSM 15611</strain>
    </source>
</reference>
<comment type="caution">
    <text evidence="2">The sequence shown here is derived from an EMBL/GenBank/DDBJ whole genome shotgun (WGS) entry which is preliminary data.</text>
</comment>
<dbReference type="PROSITE" id="PS51186">
    <property type="entry name" value="GNAT"/>
    <property type="match status" value="1"/>
</dbReference>
<evidence type="ECO:0000313" key="3">
    <source>
        <dbReference type="Proteomes" id="UP000248314"/>
    </source>
</evidence>
<dbReference type="PANTHER" id="PTHR41373">
    <property type="entry name" value="DUF2156 DOMAIN-CONTAINING PROTEIN"/>
    <property type="match status" value="1"/>
</dbReference>
<dbReference type="Gene3D" id="3.30.1050.10">
    <property type="entry name" value="SCP2 sterol-binding domain"/>
    <property type="match status" value="1"/>
</dbReference>
<dbReference type="Gene3D" id="3.40.630.30">
    <property type="match status" value="2"/>
</dbReference>
<name>A0A318HVZ3_9BACT</name>
<dbReference type="Pfam" id="PF13527">
    <property type="entry name" value="Acetyltransf_9"/>
    <property type="match status" value="1"/>
</dbReference>
<dbReference type="PANTHER" id="PTHR41373:SF1">
    <property type="entry name" value="PHOSPHATIDYLGLYCEROL LYSYLTRANSFERASE C-TERMINAL DOMAIN-CONTAINING PROTEIN"/>
    <property type="match status" value="1"/>
</dbReference>
<dbReference type="InterPro" id="IPR016732">
    <property type="entry name" value="UCP018688"/>
</dbReference>
<proteinExistence type="predicted"/>
<dbReference type="InterPro" id="IPR000182">
    <property type="entry name" value="GNAT_dom"/>
</dbReference>
<dbReference type="STRING" id="1122991.GCA_000613445_02314"/>
<dbReference type="SUPFAM" id="SSF55729">
    <property type="entry name" value="Acyl-CoA N-acyltransferases (Nat)"/>
    <property type="match status" value="3"/>
</dbReference>
<keyword evidence="3" id="KW-1185">Reference proteome</keyword>
<dbReference type="AlphaFoldDB" id="A0A318HVZ3"/>
<feature type="domain" description="N-acetyltransferase" evidence="1">
    <location>
        <begin position="342"/>
        <end position="485"/>
    </location>
</feature>
<evidence type="ECO:0000259" key="1">
    <source>
        <dbReference type="PROSITE" id="PS51186"/>
    </source>
</evidence>